<feature type="compositionally biased region" description="Polar residues" evidence="1">
    <location>
        <begin position="566"/>
        <end position="575"/>
    </location>
</feature>
<evidence type="ECO:0000256" key="1">
    <source>
        <dbReference type="SAM" id="MobiDB-lite"/>
    </source>
</evidence>
<gene>
    <name evidence="2" type="ORF">SBAD_LOCUS4821</name>
</gene>
<evidence type="ECO:0000313" key="3">
    <source>
        <dbReference type="Proteomes" id="UP000270296"/>
    </source>
</evidence>
<dbReference type="WBParaSite" id="SBAD_0000501901-mRNA-1">
    <property type="protein sequence ID" value="SBAD_0000501901-mRNA-1"/>
    <property type="gene ID" value="SBAD_0000501901"/>
</dbReference>
<evidence type="ECO:0000313" key="2">
    <source>
        <dbReference type="EMBL" id="VDP05485.1"/>
    </source>
</evidence>
<keyword evidence="3" id="KW-1185">Reference proteome</keyword>
<dbReference type="EMBL" id="UZAM01008572">
    <property type="protein sequence ID" value="VDP05485.1"/>
    <property type="molecule type" value="Genomic_DNA"/>
</dbReference>
<proteinExistence type="predicted"/>
<feature type="region of interest" description="Disordered" evidence="1">
    <location>
        <begin position="561"/>
        <end position="611"/>
    </location>
</feature>
<feature type="compositionally biased region" description="Basic and acidic residues" evidence="1">
    <location>
        <begin position="117"/>
        <end position="126"/>
    </location>
</feature>
<reference evidence="2 3" key="2">
    <citation type="submission" date="2018-11" db="EMBL/GenBank/DDBJ databases">
        <authorList>
            <consortium name="Pathogen Informatics"/>
        </authorList>
    </citation>
    <scope>NUCLEOTIDE SEQUENCE [LARGE SCALE GENOMIC DNA]</scope>
</reference>
<feature type="compositionally biased region" description="Polar residues" evidence="1">
    <location>
        <begin position="127"/>
        <end position="137"/>
    </location>
</feature>
<name>A0A183IMH5_9BILA</name>
<feature type="compositionally biased region" description="Basic and acidic residues" evidence="1">
    <location>
        <begin position="502"/>
        <end position="512"/>
    </location>
</feature>
<dbReference type="Proteomes" id="UP000270296">
    <property type="component" value="Unassembled WGS sequence"/>
</dbReference>
<organism evidence="4">
    <name type="scientific">Soboliphyme baturini</name>
    <dbReference type="NCBI Taxonomy" id="241478"/>
    <lineage>
        <taxon>Eukaryota</taxon>
        <taxon>Metazoa</taxon>
        <taxon>Ecdysozoa</taxon>
        <taxon>Nematoda</taxon>
        <taxon>Enoplea</taxon>
        <taxon>Dorylaimia</taxon>
        <taxon>Dioctophymatida</taxon>
        <taxon>Dioctophymatoidea</taxon>
        <taxon>Soboliphymatidae</taxon>
        <taxon>Soboliphyme</taxon>
    </lineage>
</organism>
<evidence type="ECO:0000313" key="4">
    <source>
        <dbReference type="WBParaSite" id="SBAD_0000501901-mRNA-1"/>
    </source>
</evidence>
<sequence length="1368" mass="152249">MEKMLRTCDEFDTGASLTSFLFDLSFLPSSSSGQVSQILPLDDQNRLISYDSAVSPQMPSPFMSNNTFGRTNRLSPLETSPKIQEPHISTASCSKIRSTEVTVLPKARCRVTKSRKKAELSHDSRTAETTTNVQASAGRSFIMNPGLRPLSRSTTRTSHVDDHPNISSAYGVESSRQQISSFPAALNAQLILEKITKELLLPPLLPKLEDLDQDRMIVSKTNGRRPAFLDEEVSADYFTRKKLKPSRPGVFHSKVSPPSVATPTKTEESSLLTKNAIDDEDPDMVYGEVLRHVISKVVCLLETQNTRTTHPVELYSNVNVNFCASSQYVSACSSISIHRAVKSCVTKRVTRSDQRTKRPPSASLVPLQQENTILDTVKKTRERSPPFVLNSSEERTEVPTKTVMKNTCSSEVSDTLSLVSISGPHLSSNQEKATHDLADEIKNATEVTDVSKRSKLGPVISPSLTICDQCTTEETTRKDRTSSEMSKQNLSSLSINDLQPTSDKKERPLKDTKKSKRAQKARFSNELRLSRVLSPILTLSNEEETVSAVVTRSAKCHNSAIDKSLPASSSGQSPVSGLKERPLDVSDELRDAKQDADSTDDKLISPVQSPPPLLICSDENEVVAKQFSTGITGSNKFKYVSPSTCTDEKKTVTALSQLIDVKPDAGDPENELIPCPESPTSLLVCNENDKTDAIVSKKTAGEVVMSMSSSNKPIKRSSFIGDHRAVSNQTKSTPNVVKKKRKTEQLIASKTKFKPPSASRRSLPNCSKDSVETVTETVVKRSPEKRWMKAVTSEKLNLELDAEISAPVEKLSIVEDMFGELSSSSSPELQVDEKQDKEMKDYAVKADINNCLKGVKFTKNCDKQKQVVSTQSLETTGARRGRKRLSTVPTDLEVTEFGTDSVSNNNVSRRKQQKSEDPVSKVVRCIRRKRTLADDDGGGNAKRPALAKTVVQPKEMFPCCIQRPPLPKTILLYVQCNIEKMCRQERGYLPVTVVNNFMKKITQIKPQVLVSAVLSVMTENAVEMLNSIYRMAGVGCMPACKQVLSKNESSLLALFDRLFTFKPEWKIEVYEKLIFEIRRKIVSASELTVGQKETYCRICAVLCEQMNRLDLFKEVISVIIASRCSRTIHVLEMLLSLAVCWPLAFRQLVLDEASRVPLFFLIFSHLVTRRKSLTKKICAVVSTYICCDMSEQPPDATSLLRHSLAELRCTGSYVMDNDNYVIMPDTTSSLCLVRICQLIAYCNDSQTECLISEHLIDPVLSWPTMNKSDAESRGGLRYIVVSLLSAIHLVQVWPGYSRSDWFYALSEIINGRGPYSDSDVVQCSCCQVLMYLKPWFPNFKESNFMVLHYSPIVGRPEVEILKEVLINI</sequence>
<protein>
    <submittedName>
        <fullName evidence="4">PP1-binding domain-containing protein</fullName>
    </submittedName>
</protein>
<feature type="region of interest" description="Disordered" evidence="1">
    <location>
        <begin position="248"/>
        <end position="269"/>
    </location>
</feature>
<dbReference type="OrthoDB" id="5919176at2759"/>
<reference evidence="4" key="1">
    <citation type="submission" date="2016-06" db="UniProtKB">
        <authorList>
            <consortium name="WormBaseParasite"/>
        </authorList>
    </citation>
    <scope>IDENTIFICATION</scope>
</reference>
<feature type="region of interest" description="Disordered" evidence="1">
    <location>
        <begin position="899"/>
        <end position="919"/>
    </location>
</feature>
<feature type="region of interest" description="Disordered" evidence="1">
    <location>
        <begin position="471"/>
        <end position="523"/>
    </location>
</feature>
<accession>A0A183IMH5</accession>
<feature type="compositionally biased region" description="Basic and acidic residues" evidence="1">
    <location>
        <begin position="578"/>
        <end position="603"/>
    </location>
</feature>
<feature type="region of interest" description="Disordered" evidence="1">
    <location>
        <begin position="115"/>
        <end position="164"/>
    </location>
</feature>
<feature type="compositionally biased region" description="Polar residues" evidence="1">
    <location>
        <begin position="483"/>
        <end position="501"/>
    </location>
</feature>
<feature type="compositionally biased region" description="Polar residues" evidence="1">
    <location>
        <begin position="259"/>
        <end position="269"/>
    </location>
</feature>